<organism evidence="1 2">
    <name type="scientific">Rubidibacter lacunae KORDI 51-2</name>
    <dbReference type="NCBI Taxonomy" id="582515"/>
    <lineage>
        <taxon>Bacteria</taxon>
        <taxon>Bacillati</taxon>
        <taxon>Cyanobacteriota</taxon>
        <taxon>Cyanophyceae</taxon>
        <taxon>Oscillatoriophycideae</taxon>
        <taxon>Chroococcales</taxon>
        <taxon>Aphanothecaceae</taxon>
        <taxon>Rubidibacter</taxon>
    </lineage>
</organism>
<evidence type="ECO:0000313" key="2">
    <source>
        <dbReference type="Proteomes" id="UP000016960"/>
    </source>
</evidence>
<proteinExistence type="predicted"/>
<accession>U5DL66</accession>
<gene>
    <name evidence="1" type="ORF">KR51_00018240</name>
</gene>
<name>U5DL66_9CHRO</name>
<protein>
    <submittedName>
        <fullName evidence="1">Uncharacterized protein</fullName>
    </submittedName>
</protein>
<dbReference type="InParanoid" id="U5DL66"/>
<evidence type="ECO:0000313" key="1">
    <source>
        <dbReference type="EMBL" id="ERN41602.1"/>
    </source>
</evidence>
<dbReference type="Proteomes" id="UP000016960">
    <property type="component" value="Unassembled WGS sequence"/>
</dbReference>
<keyword evidence="2" id="KW-1185">Reference proteome</keyword>
<sequence>MNAPYIRIKLKSVQYLRGFIGYDFTVALTPVSVSSISVALNVRLKRGETKSLDLEVLELSSNTTFNPFTDKFKLESRVTESGSDETFPDNSLTAFELSPPTKSQEDLSPNQKTWTHEREQIIEETGGNQYTTPSVTLKFVFEIEIKQSADLTSDERDDFPFGIDGGFDSLLQSKMMASRITELREYARDRAAGVSNFCDFRNLLTSIDNINSSERDTILNDFEKMVVWLEIFQDHTDRAVLTTIPVINRTIISFRHLDLRGLGSGFTSLQDRAVANVPAHIVIPVEDGHHGLASHISHDLKVPVPTDLPSWAKFESIPLIGGFTEGSMERNEWWHSWPTLDSAITDNDPRFISEGYIRIYTAEREGTISDARASLGTIEAFRAYRKSGFSNYAAKWISTFIDLQEC</sequence>
<reference evidence="1 2" key="1">
    <citation type="submission" date="2013-05" db="EMBL/GenBank/DDBJ databases">
        <title>Draft genome sequence of Rubidibacter lacunae KORDI 51-2.</title>
        <authorList>
            <person name="Choi D.H."/>
            <person name="Noh J.H."/>
            <person name="Kwon K.-K."/>
            <person name="Lee J.-H."/>
            <person name="Ryu J.-Y."/>
        </authorList>
    </citation>
    <scope>NUCLEOTIDE SEQUENCE [LARGE SCALE GENOMIC DNA]</scope>
    <source>
        <strain evidence="1 2">KORDI 51-2</strain>
    </source>
</reference>
<dbReference type="EMBL" id="ASSJ01000047">
    <property type="protein sequence ID" value="ERN41602.1"/>
    <property type="molecule type" value="Genomic_DNA"/>
</dbReference>
<dbReference type="AlphaFoldDB" id="U5DL66"/>
<comment type="caution">
    <text evidence="1">The sequence shown here is derived from an EMBL/GenBank/DDBJ whole genome shotgun (WGS) entry which is preliminary data.</text>
</comment>